<dbReference type="Proteomes" id="UP000831327">
    <property type="component" value="Chromosome"/>
</dbReference>
<protein>
    <submittedName>
        <fullName evidence="2">Uncharacterized protein</fullName>
    </submittedName>
</protein>
<evidence type="ECO:0000313" key="2">
    <source>
        <dbReference type="EMBL" id="BDG75237.1"/>
    </source>
</evidence>
<keyword evidence="3" id="KW-1185">Reference proteome</keyword>
<feature type="region of interest" description="Disordered" evidence="1">
    <location>
        <begin position="1"/>
        <end position="78"/>
    </location>
</feature>
<organism evidence="2 3">
    <name type="scientific">Roseomonas fluvialis</name>
    <dbReference type="NCBI Taxonomy" id="1750527"/>
    <lineage>
        <taxon>Bacteria</taxon>
        <taxon>Pseudomonadati</taxon>
        <taxon>Pseudomonadota</taxon>
        <taxon>Alphaproteobacteria</taxon>
        <taxon>Acetobacterales</taxon>
        <taxon>Roseomonadaceae</taxon>
        <taxon>Roseomonas</taxon>
    </lineage>
</organism>
<gene>
    <name evidence="2" type="ORF">Rmf_51660</name>
</gene>
<evidence type="ECO:0000256" key="1">
    <source>
        <dbReference type="SAM" id="MobiDB-lite"/>
    </source>
</evidence>
<sequence>MQRAIWAGSAGSGWATAGPASSARAATKSPAERFIRKALPARSPGASMRGKRNRGMASARPATAPAKPGGRKGRAAGP</sequence>
<feature type="compositionally biased region" description="Low complexity" evidence="1">
    <location>
        <begin position="1"/>
        <end position="27"/>
    </location>
</feature>
<reference evidence="2 3" key="1">
    <citation type="journal article" date="2016" name="Microbes Environ.">
        <title>Phylogenetically diverse aerobic anoxygenic phototrophic bacteria isolated from epilithic biofilms in Tama river, Japan.</title>
        <authorList>
            <person name="Hirose S."/>
            <person name="Matsuura K."/>
            <person name="Haruta S."/>
        </authorList>
    </citation>
    <scope>NUCLEOTIDE SEQUENCE [LARGE SCALE GENOMIC DNA]</scope>
    <source>
        <strain evidence="2 3">S08</strain>
    </source>
</reference>
<proteinExistence type="predicted"/>
<name>A0ABN6PBD1_9PROT</name>
<feature type="compositionally biased region" description="Basic residues" evidence="1">
    <location>
        <begin position="69"/>
        <end position="78"/>
    </location>
</feature>
<evidence type="ECO:0000313" key="3">
    <source>
        <dbReference type="Proteomes" id="UP000831327"/>
    </source>
</evidence>
<accession>A0ABN6PBD1</accession>
<dbReference type="EMBL" id="AP025637">
    <property type="protein sequence ID" value="BDG75237.1"/>
    <property type="molecule type" value="Genomic_DNA"/>
</dbReference>